<evidence type="ECO:0000313" key="6">
    <source>
        <dbReference type="Proteomes" id="UP000614287"/>
    </source>
</evidence>
<feature type="domain" description="ABM" evidence="4">
    <location>
        <begin position="232"/>
        <end position="321"/>
    </location>
</feature>
<dbReference type="InterPro" id="IPR007138">
    <property type="entry name" value="ABM_dom"/>
</dbReference>
<dbReference type="EMBL" id="BMZG01000003">
    <property type="protein sequence ID" value="GHA69382.1"/>
    <property type="molecule type" value="Genomic_DNA"/>
</dbReference>
<gene>
    <name evidence="5" type="ORF">GCM10009007_07790</name>
</gene>
<dbReference type="SUPFAM" id="SSF54909">
    <property type="entry name" value="Dimeric alpha+beta barrel"/>
    <property type="match status" value="1"/>
</dbReference>
<dbReference type="GO" id="GO:0019243">
    <property type="term" value="P:methylglyoxal catabolic process to D-lactate via S-lactoyl-glutathione"/>
    <property type="evidence" value="ECO:0007669"/>
    <property type="project" value="TreeGrafter"/>
</dbReference>
<dbReference type="SUPFAM" id="SSF52317">
    <property type="entry name" value="Class I glutamine amidotransferase-like"/>
    <property type="match status" value="1"/>
</dbReference>
<dbReference type="InterPro" id="IPR002818">
    <property type="entry name" value="DJ-1/PfpI"/>
</dbReference>
<reference evidence="5" key="2">
    <citation type="submission" date="2020-09" db="EMBL/GenBank/DDBJ databases">
        <authorList>
            <person name="Sun Q."/>
            <person name="Kim S."/>
        </authorList>
    </citation>
    <scope>NUCLEOTIDE SEQUENCE</scope>
    <source>
        <strain evidence="5">KCTC 32501</strain>
    </source>
</reference>
<name>A0A8J3CMX5_9BURK</name>
<evidence type="ECO:0000259" key="4">
    <source>
        <dbReference type="PROSITE" id="PS51725"/>
    </source>
</evidence>
<dbReference type="Pfam" id="PF01965">
    <property type="entry name" value="DJ-1_PfpI"/>
    <property type="match status" value="1"/>
</dbReference>
<accession>A0A8J3CMX5</accession>
<dbReference type="GO" id="GO:0005737">
    <property type="term" value="C:cytoplasm"/>
    <property type="evidence" value="ECO:0007669"/>
    <property type="project" value="TreeGrafter"/>
</dbReference>
<comment type="similarity">
    <text evidence="3">Belongs to the peptidase C56 family. HSP31-like subfamily.</text>
</comment>
<dbReference type="AlphaFoldDB" id="A0A8J3CMX5"/>
<evidence type="ECO:0000313" key="5">
    <source>
        <dbReference type="EMBL" id="GHA69382.1"/>
    </source>
</evidence>
<reference evidence="5" key="1">
    <citation type="journal article" date="2014" name="Int. J. Syst. Evol. Microbiol.">
        <title>Complete genome sequence of Corynebacterium casei LMG S-19264T (=DSM 44701T), isolated from a smear-ripened cheese.</title>
        <authorList>
            <consortium name="US DOE Joint Genome Institute (JGI-PGF)"/>
            <person name="Walter F."/>
            <person name="Albersmeier A."/>
            <person name="Kalinowski J."/>
            <person name="Ruckert C."/>
        </authorList>
    </citation>
    <scope>NUCLEOTIDE SEQUENCE</scope>
    <source>
        <strain evidence="5">KCTC 32501</strain>
    </source>
</reference>
<dbReference type="Gene3D" id="3.40.50.880">
    <property type="match status" value="1"/>
</dbReference>
<dbReference type="Pfam" id="PF03992">
    <property type="entry name" value="ABM"/>
    <property type="match status" value="1"/>
</dbReference>
<dbReference type="Proteomes" id="UP000614287">
    <property type="component" value="Unassembled WGS sequence"/>
</dbReference>
<proteinExistence type="inferred from homology"/>
<dbReference type="InterPro" id="IPR029062">
    <property type="entry name" value="Class_I_gatase-like"/>
</dbReference>
<sequence>MKKILFVLTSHADLGDTGLKTGFWSEELAAPYYNLLDKGCDITLASVKGGQPPLDPKSNLPEFQTDATRRMDADQDLLGKLKTTLPLSSVRHQDFDAVFYPGGHGPLWDLANDSTSVKLIADFYESKKPVAFVCHAPAALKSVTLSNGEFLVKGKNVTGFTNTEEEAVELTHVVPFLVEDMLKANGANFSKVADWLPYAVTDGLLITGQNPASSDKVADELYHLLCARSSKLYVTAKFTVKPEKLDESLTLMKNLTEATSSKEEGCVAYYYLQSATNMYEFSSVEIWQDEVAEAKHWQTAHVQNALSVLPALLAVEPEIIKWRELN</sequence>
<dbReference type="CDD" id="cd03141">
    <property type="entry name" value="GATase1_Hsp31_like"/>
    <property type="match status" value="1"/>
</dbReference>
<dbReference type="GO" id="GO:0019172">
    <property type="term" value="F:glyoxalase III activity"/>
    <property type="evidence" value="ECO:0007669"/>
    <property type="project" value="TreeGrafter"/>
</dbReference>
<keyword evidence="2" id="KW-0456">Lyase</keyword>
<dbReference type="InterPro" id="IPR050325">
    <property type="entry name" value="Prot/Nucl_acid_deglycase"/>
</dbReference>
<organism evidence="5 6">
    <name type="scientific">Formosimonas limnophila</name>
    <dbReference type="NCBI Taxonomy" id="1384487"/>
    <lineage>
        <taxon>Bacteria</taxon>
        <taxon>Pseudomonadati</taxon>
        <taxon>Pseudomonadota</taxon>
        <taxon>Betaproteobacteria</taxon>
        <taxon>Burkholderiales</taxon>
        <taxon>Burkholderiaceae</taxon>
        <taxon>Formosimonas</taxon>
    </lineage>
</organism>
<protein>
    <recommendedName>
        <fullName evidence="4">ABM domain-containing protein</fullName>
    </recommendedName>
</protein>
<comment type="caution">
    <text evidence="5">The sequence shown here is derived from an EMBL/GenBank/DDBJ whole genome shotgun (WGS) entry which is preliminary data.</text>
</comment>
<dbReference type="PANTHER" id="PTHR48094">
    <property type="entry name" value="PROTEIN/NUCLEIC ACID DEGLYCASE DJ-1-RELATED"/>
    <property type="match status" value="1"/>
</dbReference>
<keyword evidence="1" id="KW-0346">Stress response</keyword>
<dbReference type="InterPro" id="IPR011008">
    <property type="entry name" value="Dimeric_a/b-barrel"/>
</dbReference>
<evidence type="ECO:0000256" key="1">
    <source>
        <dbReference type="ARBA" id="ARBA00023016"/>
    </source>
</evidence>
<dbReference type="PROSITE" id="PS51725">
    <property type="entry name" value="ABM"/>
    <property type="match status" value="1"/>
</dbReference>
<dbReference type="PANTHER" id="PTHR48094:SF11">
    <property type="entry name" value="GLUTATHIONE-INDEPENDENT GLYOXALASE HSP31-RELATED"/>
    <property type="match status" value="1"/>
</dbReference>
<evidence type="ECO:0000256" key="3">
    <source>
        <dbReference type="ARBA" id="ARBA00038493"/>
    </source>
</evidence>
<evidence type="ECO:0000256" key="2">
    <source>
        <dbReference type="ARBA" id="ARBA00023239"/>
    </source>
</evidence>
<dbReference type="Gene3D" id="3.30.70.100">
    <property type="match status" value="1"/>
</dbReference>
<keyword evidence="6" id="KW-1185">Reference proteome</keyword>